<dbReference type="Proteomes" id="UP001055811">
    <property type="component" value="Linkage Group LG02"/>
</dbReference>
<protein>
    <submittedName>
        <fullName evidence="1">Uncharacterized protein</fullName>
    </submittedName>
</protein>
<evidence type="ECO:0000313" key="1">
    <source>
        <dbReference type="EMBL" id="KAI3781590.1"/>
    </source>
</evidence>
<comment type="caution">
    <text evidence="1">The sequence shown here is derived from an EMBL/GenBank/DDBJ whole genome shotgun (WGS) entry which is preliminary data.</text>
</comment>
<accession>A0ACB9GDS9</accession>
<reference evidence="2" key="1">
    <citation type="journal article" date="2022" name="Mol. Ecol. Resour.">
        <title>The genomes of chicory, endive, great burdock and yacon provide insights into Asteraceae palaeo-polyploidization history and plant inulin production.</title>
        <authorList>
            <person name="Fan W."/>
            <person name="Wang S."/>
            <person name="Wang H."/>
            <person name="Wang A."/>
            <person name="Jiang F."/>
            <person name="Liu H."/>
            <person name="Zhao H."/>
            <person name="Xu D."/>
            <person name="Zhang Y."/>
        </authorList>
    </citation>
    <scope>NUCLEOTIDE SEQUENCE [LARGE SCALE GENOMIC DNA]</scope>
    <source>
        <strain evidence="2">cv. Punajuju</strain>
    </source>
</reference>
<sequence length="405" mass="44096">MAALAPVILLKLLNGMDSGVKTTSEHRSSLLQFIYIESLVPGSPVPIAKDTSTTSDRQILCYFIMEKVQHLKMPLKWIILAVILYVPFCTASLKTAEVARVGLWGTKSSEGPQNRWAFLLEKDHKLKYITIDHGDLIYSLIFTTESKGVQYSSDKAGGWNGGDKVSKVVFEDGEEITGISGTVGVSTGKYAGYTIISSLTFVTNKKTHGPFGRETHTPFSLPLMKGSFGGFYGLAGYYIDAIGVYVKASSEKIAQVGTWGTKSPGGPQNKWSFQLEGNHRLKKITIDHGDLIYSLMFTTVFKGVEKTSDKAGGWNGGDIVSEVTFAPDEEIIAISGTVSISKGTYAGYTIISSLTFITNNQNHGPYGNVRGTPFNVPWDKESFAGFYGLAGYYIDAIGVYLKPTM</sequence>
<dbReference type="EMBL" id="CM042010">
    <property type="protein sequence ID" value="KAI3781590.1"/>
    <property type="molecule type" value="Genomic_DNA"/>
</dbReference>
<name>A0ACB9GDS9_CICIN</name>
<evidence type="ECO:0000313" key="2">
    <source>
        <dbReference type="Proteomes" id="UP001055811"/>
    </source>
</evidence>
<reference evidence="1 2" key="2">
    <citation type="journal article" date="2022" name="Mol. Ecol. Resour.">
        <title>The genomes of chicory, endive, great burdock and yacon provide insights into Asteraceae paleo-polyploidization history and plant inulin production.</title>
        <authorList>
            <person name="Fan W."/>
            <person name="Wang S."/>
            <person name="Wang H."/>
            <person name="Wang A."/>
            <person name="Jiang F."/>
            <person name="Liu H."/>
            <person name="Zhao H."/>
            <person name="Xu D."/>
            <person name="Zhang Y."/>
        </authorList>
    </citation>
    <scope>NUCLEOTIDE SEQUENCE [LARGE SCALE GENOMIC DNA]</scope>
    <source>
        <strain evidence="2">cv. Punajuju</strain>
        <tissue evidence="1">Leaves</tissue>
    </source>
</reference>
<keyword evidence="2" id="KW-1185">Reference proteome</keyword>
<proteinExistence type="predicted"/>
<gene>
    <name evidence="1" type="ORF">L2E82_11608</name>
</gene>
<organism evidence="1 2">
    <name type="scientific">Cichorium intybus</name>
    <name type="common">Chicory</name>
    <dbReference type="NCBI Taxonomy" id="13427"/>
    <lineage>
        <taxon>Eukaryota</taxon>
        <taxon>Viridiplantae</taxon>
        <taxon>Streptophyta</taxon>
        <taxon>Embryophyta</taxon>
        <taxon>Tracheophyta</taxon>
        <taxon>Spermatophyta</taxon>
        <taxon>Magnoliopsida</taxon>
        <taxon>eudicotyledons</taxon>
        <taxon>Gunneridae</taxon>
        <taxon>Pentapetalae</taxon>
        <taxon>asterids</taxon>
        <taxon>campanulids</taxon>
        <taxon>Asterales</taxon>
        <taxon>Asteraceae</taxon>
        <taxon>Cichorioideae</taxon>
        <taxon>Cichorieae</taxon>
        <taxon>Cichoriinae</taxon>
        <taxon>Cichorium</taxon>
    </lineage>
</organism>